<dbReference type="KEGG" id="geo:Geob_0153"/>
<accession>B9M8J1</accession>
<evidence type="ECO:0000313" key="2">
    <source>
        <dbReference type="EMBL" id="ACM18526.1"/>
    </source>
</evidence>
<sequence length="239" mass="25324">MKLNKRMKGYLLGATIAFLLVVAGNTSAQTFCPSPKRPIDCTVDLKSGTASPGCSIAPLSLLVAPVDSNGDGWFEACVHVDLNPAFGNTKIAVATKYGHAPSDWTFNVGDSLTNNGFGGDSSTQSNDSEAQVLNKTLTIFANDNGPGDRISEVIFPRLAGQKVCYEIRDQFIGWSEGALSGSSSTPNPTQMLFALAGESDSEGPINYDVFICGNRVVDGGNPTTRTGKGLRRMQIQLQP</sequence>
<dbReference type="Proteomes" id="UP000007721">
    <property type="component" value="Chromosome"/>
</dbReference>
<dbReference type="EMBL" id="CP001390">
    <property type="protein sequence ID" value="ACM18526.1"/>
    <property type="molecule type" value="Genomic_DNA"/>
</dbReference>
<feature type="chain" id="PRO_5002888884" evidence="1">
    <location>
        <begin position="29"/>
        <end position="239"/>
    </location>
</feature>
<keyword evidence="3" id="KW-1185">Reference proteome</keyword>
<feature type="signal peptide" evidence="1">
    <location>
        <begin position="1"/>
        <end position="28"/>
    </location>
</feature>
<keyword evidence="1" id="KW-0732">Signal</keyword>
<dbReference type="OrthoDB" id="9784009at2"/>
<gene>
    <name evidence="2" type="ordered locus">Geob_0153</name>
</gene>
<organism evidence="2 3">
    <name type="scientific">Geotalea daltonii (strain DSM 22248 / JCM 15807 / FRC-32)</name>
    <name type="common">Geobacter daltonii</name>
    <dbReference type="NCBI Taxonomy" id="316067"/>
    <lineage>
        <taxon>Bacteria</taxon>
        <taxon>Pseudomonadati</taxon>
        <taxon>Thermodesulfobacteriota</taxon>
        <taxon>Desulfuromonadia</taxon>
        <taxon>Geobacterales</taxon>
        <taxon>Geobacteraceae</taxon>
        <taxon>Geotalea</taxon>
    </lineage>
</organism>
<protein>
    <submittedName>
        <fullName evidence="2">Uncharacterized protein</fullName>
    </submittedName>
</protein>
<dbReference type="RefSeq" id="WP_012645255.1">
    <property type="nucleotide sequence ID" value="NC_011979.1"/>
</dbReference>
<dbReference type="AlphaFoldDB" id="B9M8J1"/>
<reference evidence="2 3" key="1">
    <citation type="submission" date="2009-01" db="EMBL/GenBank/DDBJ databases">
        <title>Complete sequence of Geobacter sp. FRC-32.</title>
        <authorList>
            <consortium name="US DOE Joint Genome Institute"/>
            <person name="Lucas S."/>
            <person name="Copeland A."/>
            <person name="Lapidus A."/>
            <person name="Glavina del Rio T."/>
            <person name="Dalin E."/>
            <person name="Tice H."/>
            <person name="Bruce D."/>
            <person name="Goodwin L."/>
            <person name="Pitluck S."/>
            <person name="Saunders E."/>
            <person name="Brettin T."/>
            <person name="Detter J.C."/>
            <person name="Han C."/>
            <person name="Larimer F."/>
            <person name="Land M."/>
            <person name="Hauser L."/>
            <person name="Kyrpides N."/>
            <person name="Ovchinnikova G."/>
            <person name="Kostka J."/>
            <person name="Richardson P."/>
        </authorList>
    </citation>
    <scope>NUCLEOTIDE SEQUENCE [LARGE SCALE GENOMIC DNA]</scope>
    <source>
        <strain evidence="3">DSM 22248 / JCM 15807 / FRC-32</strain>
    </source>
</reference>
<evidence type="ECO:0000256" key="1">
    <source>
        <dbReference type="SAM" id="SignalP"/>
    </source>
</evidence>
<dbReference type="HOGENOM" id="CLU_1159760_0_0_7"/>
<proteinExistence type="predicted"/>
<evidence type="ECO:0000313" key="3">
    <source>
        <dbReference type="Proteomes" id="UP000007721"/>
    </source>
</evidence>
<name>B9M8J1_GEODF</name>